<reference evidence="1" key="1">
    <citation type="submission" date="2016-02" db="EMBL/GenBank/DDBJ databases">
        <title>Genome sequence of Bacillus trypoxylicola KCTC 13244(T).</title>
        <authorList>
            <person name="Jeong H."/>
            <person name="Park S.-H."/>
            <person name="Choi S.-K."/>
        </authorList>
    </citation>
    <scope>NUCLEOTIDE SEQUENCE [LARGE SCALE GENOMIC DNA]</scope>
    <source>
        <strain evidence="1">KCTC 13244</strain>
    </source>
</reference>
<gene>
    <name evidence="1" type="ORF">AZF04_09615</name>
</gene>
<dbReference type="GO" id="GO:0003677">
    <property type="term" value="F:DNA binding"/>
    <property type="evidence" value="ECO:0007669"/>
    <property type="project" value="InterPro"/>
</dbReference>
<evidence type="ECO:0000313" key="1">
    <source>
        <dbReference type="EMBL" id="KYG28151.1"/>
    </source>
</evidence>
<protein>
    <submittedName>
        <fullName evidence="1">Uncharacterized protein</fullName>
    </submittedName>
</protein>
<sequence>MSKLLEVTNKIESILVKHCRECKLVPVEQKDNNSIKFCKPCPHAQALERCGKEMTAITKSKKKVAKSVAKKVVVPKEKRGPLDIDEVREIKRYLQTKELSQKELAVKYNVSISLISKINKGKRHSEVTI</sequence>
<dbReference type="CDD" id="cd00093">
    <property type="entry name" value="HTH_XRE"/>
    <property type="match status" value="1"/>
</dbReference>
<comment type="caution">
    <text evidence="1">The sequence shown here is derived from an EMBL/GenBank/DDBJ whole genome shotgun (WGS) entry which is preliminary data.</text>
</comment>
<dbReference type="Gene3D" id="1.10.260.40">
    <property type="entry name" value="lambda repressor-like DNA-binding domains"/>
    <property type="match status" value="1"/>
</dbReference>
<proteinExistence type="predicted"/>
<dbReference type="AlphaFoldDB" id="A0A161PA97"/>
<evidence type="ECO:0000313" key="2">
    <source>
        <dbReference type="Proteomes" id="UP000075806"/>
    </source>
</evidence>
<dbReference type="Proteomes" id="UP000075806">
    <property type="component" value="Unassembled WGS sequence"/>
</dbReference>
<keyword evidence="2" id="KW-1185">Reference proteome</keyword>
<dbReference type="InterPro" id="IPR010982">
    <property type="entry name" value="Lambda_DNA-bd_dom_sf"/>
</dbReference>
<dbReference type="RefSeq" id="WP_061949574.1">
    <property type="nucleotide sequence ID" value="NZ_LTAO01000034.1"/>
</dbReference>
<dbReference type="EMBL" id="LTAO01000034">
    <property type="protein sequence ID" value="KYG28151.1"/>
    <property type="molecule type" value="Genomic_DNA"/>
</dbReference>
<dbReference type="STRING" id="519424.AZF04_09615"/>
<dbReference type="InterPro" id="IPR001387">
    <property type="entry name" value="Cro/C1-type_HTH"/>
</dbReference>
<name>A0A161PA97_9BACI</name>
<organism evidence="1 2">
    <name type="scientific">Alkalihalobacillus trypoxylicola</name>
    <dbReference type="NCBI Taxonomy" id="519424"/>
    <lineage>
        <taxon>Bacteria</taxon>
        <taxon>Bacillati</taxon>
        <taxon>Bacillota</taxon>
        <taxon>Bacilli</taxon>
        <taxon>Bacillales</taxon>
        <taxon>Bacillaceae</taxon>
        <taxon>Alkalihalobacillus</taxon>
    </lineage>
</organism>
<accession>A0A161PA97</accession>
<dbReference type="SUPFAM" id="SSF47413">
    <property type="entry name" value="lambda repressor-like DNA-binding domains"/>
    <property type="match status" value="1"/>
</dbReference>